<dbReference type="PANTHER" id="PTHR43591:SF110">
    <property type="entry name" value="RHODANESE DOMAIN-CONTAINING PROTEIN"/>
    <property type="match status" value="1"/>
</dbReference>
<dbReference type="InterPro" id="IPR029063">
    <property type="entry name" value="SAM-dependent_MTases_sf"/>
</dbReference>
<dbReference type="Gene3D" id="2.20.130.10">
    <property type="entry name" value="CAC2371-like domains"/>
    <property type="match status" value="1"/>
</dbReference>
<dbReference type="SUPFAM" id="SSF53335">
    <property type="entry name" value="S-adenosyl-L-methionine-dependent methyltransferases"/>
    <property type="match status" value="1"/>
</dbReference>
<dbReference type="GO" id="GO:0102208">
    <property type="term" value="F:2-polyprenyl-6-hydroxyphenol methylase activity"/>
    <property type="evidence" value="ECO:0007669"/>
    <property type="project" value="UniProtKB-EC"/>
</dbReference>
<dbReference type="EC" id="2.1.1.64" evidence="2"/>
<dbReference type="EC" id="2.1.1.222" evidence="2"/>
<dbReference type="Gene3D" id="3.40.50.150">
    <property type="entry name" value="Vaccinia Virus protein VP39"/>
    <property type="match status" value="1"/>
</dbReference>
<evidence type="ECO:0000313" key="2">
    <source>
        <dbReference type="EMBL" id="MFC1849012.1"/>
    </source>
</evidence>
<keyword evidence="3" id="KW-1185">Reference proteome</keyword>
<comment type="caution">
    <text evidence="2">The sequence shown here is derived from an EMBL/GenBank/DDBJ whole genome shotgun (WGS) entry which is preliminary data.</text>
</comment>
<protein>
    <submittedName>
        <fullName evidence="2">Class I SAM-dependent methyltransferase</fullName>
        <ecNumber evidence="2">2.1.1.222</ecNumber>
        <ecNumber evidence="2">2.1.1.64</ecNumber>
    </submittedName>
</protein>
<reference evidence="2 3" key="1">
    <citation type="submission" date="2024-09" db="EMBL/GenBank/DDBJ databases">
        <title>Laminarin stimulates single cell rates of sulfate reduction while oxygen inhibits transcriptomic activity in coastal marine sediment.</title>
        <authorList>
            <person name="Lindsay M."/>
            <person name="Orcutt B."/>
            <person name="Emerson D."/>
            <person name="Stepanauskas R."/>
            <person name="D'Angelo T."/>
        </authorList>
    </citation>
    <scope>NUCLEOTIDE SEQUENCE [LARGE SCALE GENOMIC DNA]</scope>
    <source>
        <strain evidence="2">SAG AM-311-K15</strain>
    </source>
</reference>
<evidence type="ECO:0000259" key="1">
    <source>
        <dbReference type="Pfam" id="PF13649"/>
    </source>
</evidence>
<dbReference type="EMBL" id="JBHPBY010000016">
    <property type="protein sequence ID" value="MFC1849012.1"/>
    <property type="molecule type" value="Genomic_DNA"/>
</dbReference>
<dbReference type="PANTHER" id="PTHR43591">
    <property type="entry name" value="METHYLTRANSFERASE"/>
    <property type="match status" value="1"/>
</dbReference>
<evidence type="ECO:0000313" key="3">
    <source>
        <dbReference type="Proteomes" id="UP001594351"/>
    </source>
</evidence>
<keyword evidence="2" id="KW-0808">Transferase</keyword>
<feature type="domain" description="Methyltransferase" evidence="1">
    <location>
        <begin position="40"/>
        <end position="135"/>
    </location>
</feature>
<dbReference type="InterPro" id="IPR041698">
    <property type="entry name" value="Methyltransf_25"/>
</dbReference>
<name>A0ABV6YS26_UNCC1</name>
<gene>
    <name evidence="2" type="ORF">ACFL27_02275</name>
</gene>
<dbReference type="CDD" id="cd02440">
    <property type="entry name" value="AdoMet_MTases"/>
    <property type="match status" value="1"/>
</dbReference>
<accession>A0ABV6YS26</accession>
<sequence length="262" mass="30521">MTSNQTQSYYFDGRHYDSRIELTDDIPFWLEQARAYGDPVLELACGTGRISIPLAREGFQVTGLDLSDNMLAEARRKSELENLPLEWIQGDGRDFDLGKQFNLIFIPFNSLSEFHSRQDLESCFACVWQHLLPQGRFIVDVFNPRLDILLREPDKRYPHTCYPDPQGRGSIEVTESNKYDDATQINEITLHNTFLDHPDRLEFKDKLVMRIFYPQEIDALLTYNGFRIEHKLGDYDGHLFRTKSPKQLIVCEKTPRQLQSAI</sequence>
<dbReference type="Proteomes" id="UP001594351">
    <property type="component" value="Unassembled WGS sequence"/>
</dbReference>
<dbReference type="GO" id="GO:0032259">
    <property type="term" value="P:methylation"/>
    <property type="evidence" value="ECO:0007669"/>
    <property type="project" value="UniProtKB-KW"/>
</dbReference>
<keyword evidence="2" id="KW-0489">Methyltransferase</keyword>
<proteinExistence type="predicted"/>
<organism evidence="2 3">
    <name type="scientific">candidate division CSSED10-310 bacterium</name>
    <dbReference type="NCBI Taxonomy" id="2855610"/>
    <lineage>
        <taxon>Bacteria</taxon>
        <taxon>Bacteria division CSSED10-310</taxon>
    </lineage>
</organism>
<dbReference type="Pfam" id="PF13649">
    <property type="entry name" value="Methyltransf_25"/>
    <property type="match status" value="1"/>
</dbReference>
<dbReference type="GO" id="GO:0061542">
    <property type="term" value="F:3-demethylubiquinol 3-O-methyltransferase activity"/>
    <property type="evidence" value="ECO:0007669"/>
    <property type="project" value="UniProtKB-EC"/>
</dbReference>